<name>A0AA35VL00_LACSI</name>
<dbReference type="EMBL" id="OX465077">
    <property type="protein sequence ID" value="CAI9268270.1"/>
    <property type="molecule type" value="Genomic_DNA"/>
</dbReference>
<accession>A0AA35VL00</accession>
<reference evidence="1" key="1">
    <citation type="submission" date="2023-04" db="EMBL/GenBank/DDBJ databases">
        <authorList>
            <person name="Vijverberg K."/>
            <person name="Xiong W."/>
            <person name="Schranz E."/>
        </authorList>
    </citation>
    <scope>NUCLEOTIDE SEQUENCE</scope>
</reference>
<protein>
    <submittedName>
        <fullName evidence="1">Uncharacterized protein</fullName>
    </submittedName>
</protein>
<dbReference type="AlphaFoldDB" id="A0AA35VL00"/>
<dbReference type="Proteomes" id="UP001177003">
    <property type="component" value="Chromosome 1"/>
</dbReference>
<proteinExistence type="predicted"/>
<gene>
    <name evidence="1" type="ORF">LSALG_LOCUS8704</name>
</gene>
<organism evidence="1 2">
    <name type="scientific">Lactuca saligna</name>
    <name type="common">Willowleaf lettuce</name>
    <dbReference type="NCBI Taxonomy" id="75948"/>
    <lineage>
        <taxon>Eukaryota</taxon>
        <taxon>Viridiplantae</taxon>
        <taxon>Streptophyta</taxon>
        <taxon>Embryophyta</taxon>
        <taxon>Tracheophyta</taxon>
        <taxon>Spermatophyta</taxon>
        <taxon>Magnoliopsida</taxon>
        <taxon>eudicotyledons</taxon>
        <taxon>Gunneridae</taxon>
        <taxon>Pentapetalae</taxon>
        <taxon>asterids</taxon>
        <taxon>campanulids</taxon>
        <taxon>Asterales</taxon>
        <taxon>Asteraceae</taxon>
        <taxon>Cichorioideae</taxon>
        <taxon>Cichorieae</taxon>
        <taxon>Lactucinae</taxon>
        <taxon>Lactuca</taxon>
    </lineage>
</organism>
<evidence type="ECO:0000313" key="2">
    <source>
        <dbReference type="Proteomes" id="UP001177003"/>
    </source>
</evidence>
<sequence>MMKNSSDEDGEKDKGCMAHIDTIVTIEGSSGSSTFKAELAKAAKDSKLQNWDSSSLYQVNKFVTYSDNKKYMMFDYLFLHHSKVTNLSLTNVDLHTKKDKSELHTSYKVVNIYKQIETEPNCLSLSDLREDFKSMFAINSFINHSLTDKNYTTNTDGVTVYTTRLTALDLPDRNLALNIPTPTIEMYLKFPISDGEFHSTHEILSNSCNNPKILNPTKPKP</sequence>
<evidence type="ECO:0000313" key="1">
    <source>
        <dbReference type="EMBL" id="CAI9268270.1"/>
    </source>
</evidence>
<keyword evidence="2" id="KW-1185">Reference proteome</keyword>